<feature type="non-terminal residue" evidence="1">
    <location>
        <position position="133"/>
    </location>
</feature>
<dbReference type="EMBL" id="CAJVQC010110916">
    <property type="protein sequence ID" value="CAG8835062.1"/>
    <property type="molecule type" value="Genomic_DNA"/>
</dbReference>
<proteinExistence type="predicted"/>
<evidence type="ECO:0000313" key="1">
    <source>
        <dbReference type="EMBL" id="CAG8835062.1"/>
    </source>
</evidence>
<gene>
    <name evidence="1" type="ORF">RPERSI_LOCUS29413</name>
</gene>
<protein>
    <submittedName>
        <fullName evidence="1">11547_t:CDS:1</fullName>
    </submittedName>
</protein>
<feature type="non-terminal residue" evidence="1">
    <location>
        <position position="1"/>
    </location>
</feature>
<keyword evidence="2" id="KW-1185">Reference proteome</keyword>
<dbReference type="Proteomes" id="UP000789920">
    <property type="component" value="Unassembled WGS sequence"/>
</dbReference>
<reference evidence="1" key="1">
    <citation type="submission" date="2021-06" db="EMBL/GenBank/DDBJ databases">
        <authorList>
            <person name="Kallberg Y."/>
            <person name="Tangrot J."/>
            <person name="Rosling A."/>
        </authorList>
    </citation>
    <scope>NUCLEOTIDE SEQUENCE</scope>
    <source>
        <strain evidence="1">MA461A</strain>
    </source>
</reference>
<comment type="caution">
    <text evidence="1">The sequence shown here is derived from an EMBL/GenBank/DDBJ whole genome shotgun (WGS) entry which is preliminary data.</text>
</comment>
<organism evidence="1 2">
    <name type="scientific">Racocetra persica</name>
    <dbReference type="NCBI Taxonomy" id="160502"/>
    <lineage>
        <taxon>Eukaryota</taxon>
        <taxon>Fungi</taxon>
        <taxon>Fungi incertae sedis</taxon>
        <taxon>Mucoromycota</taxon>
        <taxon>Glomeromycotina</taxon>
        <taxon>Glomeromycetes</taxon>
        <taxon>Diversisporales</taxon>
        <taxon>Gigasporaceae</taxon>
        <taxon>Racocetra</taxon>
    </lineage>
</organism>
<accession>A0ACA9SCZ5</accession>
<sequence>FTKCTKVQTEAPKNMKDSFADFINEYIVKVNHRWVVAPDPDIYDEYNNIVRGKARWEIFWGIFWIKILASLKQNIAMILSPKIVKNARLFSKNNTYNIIDTPGLNQPTSVKLIRQSIYNNFKIKEIRTIIFVI</sequence>
<name>A0ACA9SCZ5_9GLOM</name>
<evidence type="ECO:0000313" key="2">
    <source>
        <dbReference type="Proteomes" id="UP000789920"/>
    </source>
</evidence>